<reference evidence="3" key="1">
    <citation type="submission" date="2012-12" db="EMBL/GenBank/DDBJ databases">
        <authorList>
            <person name="Hellsten U."/>
            <person name="Grimwood J."/>
            <person name="Chapman J.A."/>
            <person name="Shapiro H."/>
            <person name="Aerts A."/>
            <person name="Otillar R.P."/>
            <person name="Terry A.Y."/>
            <person name="Boore J.L."/>
            <person name="Simakov O."/>
            <person name="Marletaz F."/>
            <person name="Cho S.-J."/>
            <person name="Edsinger-Gonzales E."/>
            <person name="Havlak P."/>
            <person name="Kuo D.-H."/>
            <person name="Larsson T."/>
            <person name="Lv J."/>
            <person name="Arendt D."/>
            <person name="Savage R."/>
            <person name="Osoegawa K."/>
            <person name="de Jong P."/>
            <person name="Lindberg D.R."/>
            <person name="Seaver E.C."/>
            <person name="Weisblat D.A."/>
            <person name="Putnam N.H."/>
            <person name="Grigoriev I.V."/>
            <person name="Rokhsar D.S."/>
        </authorList>
    </citation>
    <scope>NUCLEOTIDE SEQUENCE</scope>
    <source>
        <strain evidence="3">I ESC-2004</strain>
    </source>
</reference>
<dbReference type="PANTHER" id="PTHR38566">
    <property type="entry name" value="RNA_LIG_T4_1 DOMAIN-CONTAINING PROTEIN"/>
    <property type="match status" value="1"/>
</dbReference>
<dbReference type="HOGENOM" id="CLU_1295478_0_0_1"/>
<evidence type="ECO:0000313" key="1">
    <source>
        <dbReference type="EMBL" id="ELT97468.1"/>
    </source>
</evidence>
<proteinExistence type="predicted"/>
<sequence>MADKSGLKLWLTTFSFSKRQNRQLNNLLRFLSSTGFTGVFEILNPKHSHVEDLSHLKKPLLQFIAWTTSSDLSLNSKLCSMPSDVAIQIRKSYQKEGEVLYFITSDDVTIGLLKKKSIWYIICRAIREKVRGALNPRRRNSNHQAVVRKIEQRIGEIQIWLGLDKRTTSAWKKLGVSFYHWSCERGNSEEITNQFPVMWKRFLEDTNQTDQII</sequence>
<dbReference type="AlphaFoldDB" id="R7TU82"/>
<name>R7TU82_CAPTE</name>
<dbReference type="EMBL" id="AMQN01002174">
    <property type="status" value="NOT_ANNOTATED_CDS"/>
    <property type="molecule type" value="Genomic_DNA"/>
</dbReference>
<evidence type="ECO:0000313" key="3">
    <source>
        <dbReference type="Proteomes" id="UP000014760"/>
    </source>
</evidence>
<organism evidence="1">
    <name type="scientific">Capitella teleta</name>
    <name type="common">Polychaete worm</name>
    <dbReference type="NCBI Taxonomy" id="283909"/>
    <lineage>
        <taxon>Eukaryota</taxon>
        <taxon>Metazoa</taxon>
        <taxon>Spiralia</taxon>
        <taxon>Lophotrochozoa</taxon>
        <taxon>Annelida</taxon>
        <taxon>Polychaeta</taxon>
        <taxon>Sedentaria</taxon>
        <taxon>Scolecida</taxon>
        <taxon>Capitellidae</taxon>
        <taxon>Capitella</taxon>
    </lineage>
</organism>
<gene>
    <name evidence="1" type="ORF">CAPTEDRAFT_221450</name>
</gene>
<accession>R7TU82</accession>
<reference evidence="2" key="3">
    <citation type="submission" date="2015-06" db="UniProtKB">
        <authorList>
            <consortium name="EnsemblMetazoa"/>
        </authorList>
    </citation>
    <scope>IDENTIFICATION</scope>
</reference>
<dbReference type="Proteomes" id="UP000014760">
    <property type="component" value="Unassembled WGS sequence"/>
</dbReference>
<dbReference type="PANTHER" id="PTHR38566:SF1">
    <property type="entry name" value="CHROMOSOME UNDETERMINED SCAFFOLD_18, WHOLE GENOME SHOTGUN SEQUENCE"/>
    <property type="match status" value="1"/>
</dbReference>
<dbReference type="EMBL" id="KB308559">
    <property type="protein sequence ID" value="ELT97468.1"/>
    <property type="molecule type" value="Genomic_DNA"/>
</dbReference>
<protein>
    <submittedName>
        <fullName evidence="1 2">Uncharacterized protein</fullName>
    </submittedName>
</protein>
<evidence type="ECO:0000313" key="2">
    <source>
        <dbReference type="EnsemblMetazoa" id="CapteP221450"/>
    </source>
</evidence>
<dbReference type="OrthoDB" id="430647at2759"/>
<keyword evidence="3" id="KW-1185">Reference proteome</keyword>
<dbReference type="EnsemblMetazoa" id="CapteT221450">
    <property type="protein sequence ID" value="CapteP221450"/>
    <property type="gene ID" value="CapteG221450"/>
</dbReference>
<reference evidence="1 3" key="2">
    <citation type="journal article" date="2013" name="Nature">
        <title>Insights into bilaterian evolution from three spiralian genomes.</title>
        <authorList>
            <person name="Simakov O."/>
            <person name="Marletaz F."/>
            <person name="Cho S.J."/>
            <person name="Edsinger-Gonzales E."/>
            <person name="Havlak P."/>
            <person name="Hellsten U."/>
            <person name="Kuo D.H."/>
            <person name="Larsson T."/>
            <person name="Lv J."/>
            <person name="Arendt D."/>
            <person name="Savage R."/>
            <person name="Osoegawa K."/>
            <person name="de Jong P."/>
            <person name="Grimwood J."/>
            <person name="Chapman J.A."/>
            <person name="Shapiro H."/>
            <person name="Aerts A."/>
            <person name="Otillar R.P."/>
            <person name="Terry A.Y."/>
            <person name="Boore J.L."/>
            <person name="Grigoriev I.V."/>
            <person name="Lindberg D.R."/>
            <person name="Seaver E.C."/>
            <person name="Weisblat D.A."/>
            <person name="Putnam N.H."/>
            <person name="Rokhsar D.S."/>
        </authorList>
    </citation>
    <scope>NUCLEOTIDE SEQUENCE</scope>
    <source>
        <strain evidence="1 3">I ESC-2004</strain>
    </source>
</reference>